<dbReference type="SUPFAM" id="SSF81383">
    <property type="entry name" value="F-box domain"/>
    <property type="match status" value="1"/>
</dbReference>
<proteinExistence type="predicted"/>
<dbReference type="FunCoup" id="A0A0Q3I9E9">
    <property type="interactions" value="250"/>
</dbReference>
<dbReference type="InParanoid" id="A0A0Q3I9E9"/>
<feature type="domain" description="KIB1-4 beta-propeller" evidence="1">
    <location>
        <begin position="92"/>
        <end position="357"/>
    </location>
</feature>
<organism evidence="2">
    <name type="scientific">Brachypodium distachyon</name>
    <name type="common">Purple false brome</name>
    <name type="synonym">Trachynia distachya</name>
    <dbReference type="NCBI Taxonomy" id="15368"/>
    <lineage>
        <taxon>Eukaryota</taxon>
        <taxon>Viridiplantae</taxon>
        <taxon>Streptophyta</taxon>
        <taxon>Embryophyta</taxon>
        <taxon>Tracheophyta</taxon>
        <taxon>Spermatophyta</taxon>
        <taxon>Magnoliopsida</taxon>
        <taxon>Liliopsida</taxon>
        <taxon>Poales</taxon>
        <taxon>Poaceae</taxon>
        <taxon>BOP clade</taxon>
        <taxon>Pooideae</taxon>
        <taxon>Stipodae</taxon>
        <taxon>Brachypodieae</taxon>
        <taxon>Brachypodium</taxon>
    </lineage>
</organism>
<accession>A0A0Q3I9E9</accession>
<dbReference type="InterPro" id="IPR011043">
    <property type="entry name" value="Gal_Oxase/kelch_b-propeller"/>
</dbReference>
<dbReference type="OrthoDB" id="692753at2759"/>
<dbReference type="Proteomes" id="UP000008810">
    <property type="component" value="Chromosome 2"/>
</dbReference>
<dbReference type="InterPro" id="IPR005174">
    <property type="entry name" value="KIB1-4_b-propeller"/>
</dbReference>
<evidence type="ECO:0000313" key="4">
    <source>
        <dbReference type="Proteomes" id="UP000008810"/>
    </source>
</evidence>
<dbReference type="SUPFAM" id="SSF50965">
    <property type="entry name" value="Galactose oxidase, central domain"/>
    <property type="match status" value="1"/>
</dbReference>
<sequence>MNYEIAMEAQQEVDWSSGLPGDLLNYIGTLLAVPGRICFRAVCRTWRAAIESPAMPTPWAVIPRTEGCSDSFTVLSAPTLNSFQWTPPGGLPARCVGSNAGWLALVTVVPEPQHIGIYLVNPITGARVDLPPTPCWIPDSSPAVVERELDLIVQKLAFAPRPSASAHAAAFASLGGRTVFYARAGINDDDGIWRLLSEIPKAERAVRRELDVAYHGGKFYYMDTHGQVWVADMAAQCPAPVPFASFACPDLPRQVAHRRRGYHLAFSGDGGLHVVWSTSEGDGVSSSNRYHRPAMLVMRYDEASASWAATASVGGDRAFLIGDRSQSLSVPVRIASPWLRADAVYFTNIPLCGLLALGGDWRGVWVFHLAAGVITFPTEDHHKDLVLNELELDQDWPKSVWFMPCMT</sequence>
<dbReference type="EMBL" id="CM000881">
    <property type="protein sequence ID" value="KQK02435.1"/>
    <property type="molecule type" value="Genomic_DNA"/>
</dbReference>
<keyword evidence="4" id="KW-1185">Reference proteome</keyword>
<evidence type="ECO:0000313" key="3">
    <source>
        <dbReference type="EnsemblPlants" id="KQK02435"/>
    </source>
</evidence>
<name>A0A0Q3I9E9_BRADI</name>
<dbReference type="InterPro" id="IPR036047">
    <property type="entry name" value="F-box-like_dom_sf"/>
</dbReference>
<dbReference type="Pfam" id="PF03478">
    <property type="entry name" value="Beta-prop_KIB1-4"/>
    <property type="match status" value="1"/>
</dbReference>
<dbReference type="ExpressionAtlas" id="A0A0Q3I9E9">
    <property type="expression patterns" value="differential"/>
</dbReference>
<dbReference type="Gene3D" id="1.20.1280.50">
    <property type="match status" value="1"/>
</dbReference>
<reference evidence="2 3" key="1">
    <citation type="journal article" date="2010" name="Nature">
        <title>Genome sequencing and analysis of the model grass Brachypodium distachyon.</title>
        <authorList>
            <consortium name="International Brachypodium Initiative"/>
        </authorList>
    </citation>
    <scope>NUCLEOTIDE SEQUENCE [LARGE SCALE GENOMIC DNA]</scope>
    <source>
        <strain evidence="2 3">Bd21</strain>
    </source>
</reference>
<dbReference type="PANTHER" id="PTHR34708:SF2">
    <property type="entry name" value="OS07G0440000 PROTEIN"/>
    <property type="match status" value="1"/>
</dbReference>
<dbReference type="EnsemblPlants" id="KQK02435">
    <property type="protein sequence ID" value="KQK02435"/>
    <property type="gene ID" value="BRADI_2g01406v3"/>
</dbReference>
<dbReference type="Gramene" id="KQK02435">
    <property type="protein sequence ID" value="KQK02435"/>
    <property type="gene ID" value="BRADI_2g01406v3"/>
</dbReference>
<dbReference type="AlphaFoldDB" id="A0A0Q3I9E9"/>
<dbReference type="PANTHER" id="PTHR34708">
    <property type="entry name" value="OS07G0440000 PROTEIN"/>
    <property type="match status" value="1"/>
</dbReference>
<reference evidence="2" key="2">
    <citation type="submission" date="2017-06" db="EMBL/GenBank/DDBJ databases">
        <title>WGS assembly of Brachypodium distachyon.</title>
        <authorList>
            <consortium name="The International Brachypodium Initiative"/>
            <person name="Lucas S."/>
            <person name="Harmon-Smith M."/>
            <person name="Lail K."/>
            <person name="Tice H."/>
            <person name="Grimwood J."/>
            <person name="Bruce D."/>
            <person name="Barry K."/>
            <person name="Shu S."/>
            <person name="Lindquist E."/>
            <person name="Wang M."/>
            <person name="Pitluck S."/>
            <person name="Vogel J.P."/>
            <person name="Garvin D.F."/>
            <person name="Mockler T.C."/>
            <person name="Schmutz J."/>
            <person name="Rokhsar D."/>
            <person name="Bevan M.W."/>
        </authorList>
    </citation>
    <scope>NUCLEOTIDE SEQUENCE</scope>
    <source>
        <strain evidence="2">Bd21</strain>
    </source>
</reference>
<protein>
    <recommendedName>
        <fullName evidence="1">KIB1-4 beta-propeller domain-containing protein</fullName>
    </recommendedName>
</protein>
<gene>
    <name evidence="2" type="ORF">BRADI_2g01406v3</name>
</gene>
<reference evidence="3" key="3">
    <citation type="submission" date="2018-08" db="UniProtKB">
        <authorList>
            <consortium name="EnsemblPlants"/>
        </authorList>
    </citation>
    <scope>IDENTIFICATION</scope>
    <source>
        <strain evidence="3">cv. Bd21</strain>
    </source>
</reference>
<evidence type="ECO:0000313" key="2">
    <source>
        <dbReference type="EMBL" id="KQK02435.1"/>
    </source>
</evidence>
<evidence type="ECO:0000259" key="1">
    <source>
        <dbReference type="Pfam" id="PF03478"/>
    </source>
</evidence>